<dbReference type="PANTHER" id="PTHR30093">
    <property type="entry name" value="GENERAL SECRETION PATHWAY PROTEIN G"/>
    <property type="match status" value="1"/>
</dbReference>
<dbReference type="AlphaFoldDB" id="A0AAU7F8A0"/>
<dbReference type="InterPro" id="IPR045584">
    <property type="entry name" value="Pilin-like"/>
</dbReference>
<proteinExistence type="predicted"/>
<dbReference type="EMBL" id="CP157355">
    <property type="protein sequence ID" value="XBM00127.1"/>
    <property type="molecule type" value="Genomic_DNA"/>
</dbReference>
<dbReference type="PANTHER" id="PTHR30093:SF47">
    <property type="entry name" value="TYPE IV PILUS NON-CORE MINOR PILIN PILE"/>
    <property type="match status" value="1"/>
</dbReference>
<dbReference type="Gene3D" id="3.30.700.10">
    <property type="entry name" value="Glycoprotein, Type 4 Pilin"/>
    <property type="match status" value="1"/>
</dbReference>
<organism evidence="2">
    <name type="scientific">Chitinibacter mangrovi</name>
    <dbReference type="NCBI Taxonomy" id="3153927"/>
    <lineage>
        <taxon>Bacteria</taxon>
        <taxon>Pseudomonadati</taxon>
        <taxon>Pseudomonadota</taxon>
        <taxon>Betaproteobacteria</taxon>
        <taxon>Neisseriales</taxon>
        <taxon>Chitinibacteraceae</taxon>
        <taxon>Chitinibacter</taxon>
    </lineage>
</organism>
<dbReference type="KEGG" id="cmav:ABHF33_13825"/>
<dbReference type="Pfam" id="PF16732">
    <property type="entry name" value="ComP_DUS"/>
    <property type="match status" value="1"/>
</dbReference>
<protein>
    <submittedName>
        <fullName evidence="2">Type IV pilin protein</fullName>
    </submittedName>
</protein>
<feature type="transmembrane region" description="Helical" evidence="1">
    <location>
        <begin position="6"/>
        <end position="31"/>
    </location>
</feature>
<dbReference type="Pfam" id="PF07963">
    <property type="entry name" value="N_methyl"/>
    <property type="match status" value="1"/>
</dbReference>
<dbReference type="GO" id="GO:0043683">
    <property type="term" value="P:type IV pilus assembly"/>
    <property type="evidence" value="ECO:0007669"/>
    <property type="project" value="InterPro"/>
</dbReference>
<dbReference type="NCBIfam" id="TIGR02532">
    <property type="entry name" value="IV_pilin_GFxxxE"/>
    <property type="match status" value="1"/>
</dbReference>
<dbReference type="InterPro" id="IPR031982">
    <property type="entry name" value="PilE-like"/>
</dbReference>
<dbReference type="InterPro" id="IPR012902">
    <property type="entry name" value="N_methyl_site"/>
</dbReference>
<name>A0AAU7F8A0_9NEIS</name>
<keyword evidence="1" id="KW-0812">Transmembrane</keyword>
<evidence type="ECO:0000313" key="2">
    <source>
        <dbReference type="EMBL" id="XBM00127.1"/>
    </source>
</evidence>
<keyword evidence="1" id="KW-0472">Membrane</keyword>
<reference evidence="2" key="1">
    <citation type="submission" date="2024-05" db="EMBL/GenBank/DDBJ databases">
        <authorList>
            <person name="Yang L."/>
            <person name="Pan L."/>
        </authorList>
    </citation>
    <scope>NUCLEOTIDE SEQUENCE</scope>
    <source>
        <strain evidence="2">FCG-7</strain>
    </source>
</reference>
<keyword evidence="1" id="KW-1133">Transmembrane helix</keyword>
<gene>
    <name evidence="2" type="ORF">ABHF33_13825</name>
</gene>
<accession>A0AAU7F8A0</accession>
<dbReference type="PROSITE" id="PS00409">
    <property type="entry name" value="PROKAR_NTER_METHYL"/>
    <property type="match status" value="1"/>
</dbReference>
<dbReference type="SUPFAM" id="SSF54523">
    <property type="entry name" value="Pili subunits"/>
    <property type="match status" value="1"/>
</dbReference>
<evidence type="ECO:0000256" key="1">
    <source>
        <dbReference type="SAM" id="Phobius"/>
    </source>
</evidence>
<dbReference type="RefSeq" id="WP_348944492.1">
    <property type="nucleotide sequence ID" value="NZ_CP157355.1"/>
</dbReference>
<sequence length="132" mass="14579">MQTGSRGFTLIELMIVVAIIGILAVIAYPNYTKYVQKSRRTDAFTPMSKIQQNQEKWRANNTAYTNDLSKLNVSATSEMGYYSLKITDDDATGFIVQASAQGVQTKDTGCTTLKLTVKNGNTTYDPASCWSK</sequence>